<keyword evidence="3" id="KW-1185">Reference proteome</keyword>
<dbReference type="GO" id="GO:0005666">
    <property type="term" value="C:RNA polymerase III complex"/>
    <property type="evidence" value="ECO:0007669"/>
    <property type="project" value="TreeGrafter"/>
</dbReference>
<dbReference type="InParanoid" id="A0A0D0BC17"/>
<feature type="compositionally biased region" description="Acidic residues" evidence="1">
    <location>
        <begin position="167"/>
        <end position="181"/>
    </location>
</feature>
<evidence type="ECO:0000313" key="2">
    <source>
        <dbReference type="EMBL" id="KIK47314.1"/>
    </source>
</evidence>
<dbReference type="FunCoup" id="A0A0D0BC17">
    <property type="interactions" value="44"/>
</dbReference>
<proteinExistence type="predicted"/>
<dbReference type="PANTHER" id="PTHR12069">
    <property type="entry name" value="DNA-DIRECTED RNA POLYMERASES III 80 KDA POLYPEPTIDE RNA POLYMERASE III SUBUNIT 5"/>
    <property type="match status" value="1"/>
</dbReference>
<feature type="region of interest" description="Disordered" evidence="1">
    <location>
        <begin position="70"/>
        <end position="109"/>
    </location>
</feature>
<reference evidence="2 3" key="1">
    <citation type="submission" date="2014-04" db="EMBL/GenBank/DDBJ databases">
        <authorList>
            <consortium name="DOE Joint Genome Institute"/>
            <person name="Kuo A."/>
            <person name="Ruytinx J."/>
            <person name="Rineau F."/>
            <person name="Colpaert J."/>
            <person name="Kohler A."/>
            <person name="Nagy L.G."/>
            <person name="Floudas D."/>
            <person name="Copeland A."/>
            <person name="Barry K.W."/>
            <person name="Cichocki N."/>
            <person name="Veneault-Fourrey C."/>
            <person name="LaButti K."/>
            <person name="Lindquist E.A."/>
            <person name="Lipzen A."/>
            <person name="Lundell T."/>
            <person name="Morin E."/>
            <person name="Murat C."/>
            <person name="Sun H."/>
            <person name="Tunlid A."/>
            <person name="Henrissat B."/>
            <person name="Grigoriev I.V."/>
            <person name="Hibbett D.S."/>
            <person name="Martin F."/>
            <person name="Nordberg H.P."/>
            <person name="Cantor M.N."/>
            <person name="Hua S.X."/>
        </authorList>
    </citation>
    <scope>NUCLEOTIDE SEQUENCE [LARGE SCALE GENOMIC DNA]</scope>
    <source>
        <strain evidence="2 3">UH-Slu-Lm8-n1</strain>
    </source>
</reference>
<evidence type="ECO:0008006" key="4">
    <source>
        <dbReference type="Google" id="ProtNLM"/>
    </source>
</evidence>
<dbReference type="InterPro" id="IPR006886">
    <property type="entry name" value="RNA_pol_III_Rpc5"/>
</dbReference>
<dbReference type="EMBL" id="KN835148">
    <property type="protein sequence ID" value="KIK47314.1"/>
    <property type="molecule type" value="Genomic_DNA"/>
</dbReference>
<dbReference type="GO" id="GO:0042797">
    <property type="term" value="P:tRNA transcription by RNA polymerase III"/>
    <property type="evidence" value="ECO:0007669"/>
    <property type="project" value="TreeGrafter"/>
</dbReference>
<dbReference type="Proteomes" id="UP000054485">
    <property type="component" value="Unassembled WGS sequence"/>
</dbReference>
<dbReference type="OrthoDB" id="340681at2759"/>
<dbReference type="Pfam" id="PF04801">
    <property type="entry name" value="RPC5"/>
    <property type="match status" value="1"/>
</dbReference>
<reference evidence="3" key="2">
    <citation type="submission" date="2015-01" db="EMBL/GenBank/DDBJ databases">
        <title>Evolutionary Origins and Diversification of the Mycorrhizal Mutualists.</title>
        <authorList>
            <consortium name="DOE Joint Genome Institute"/>
            <consortium name="Mycorrhizal Genomics Consortium"/>
            <person name="Kohler A."/>
            <person name="Kuo A."/>
            <person name="Nagy L.G."/>
            <person name="Floudas D."/>
            <person name="Copeland A."/>
            <person name="Barry K.W."/>
            <person name="Cichocki N."/>
            <person name="Veneault-Fourrey C."/>
            <person name="LaButti K."/>
            <person name="Lindquist E.A."/>
            <person name="Lipzen A."/>
            <person name="Lundell T."/>
            <person name="Morin E."/>
            <person name="Murat C."/>
            <person name="Riley R."/>
            <person name="Ohm R."/>
            <person name="Sun H."/>
            <person name="Tunlid A."/>
            <person name="Henrissat B."/>
            <person name="Grigoriev I.V."/>
            <person name="Hibbett D.S."/>
            <person name="Martin F."/>
        </authorList>
    </citation>
    <scope>NUCLEOTIDE SEQUENCE [LARGE SCALE GENOMIC DNA]</scope>
    <source>
        <strain evidence="3">UH-Slu-Lm8-n1</strain>
    </source>
</reference>
<feature type="region of interest" description="Disordered" evidence="1">
    <location>
        <begin position="155"/>
        <end position="198"/>
    </location>
</feature>
<protein>
    <recommendedName>
        <fullName evidence="4">DNA-directed RNA polymerase III subunit RPC5</fullName>
    </recommendedName>
</protein>
<dbReference type="STRING" id="930992.A0A0D0BC17"/>
<gene>
    <name evidence="2" type="ORF">CY34DRAFT_799473</name>
</gene>
<dbReference type="PANTHER" id="PTHR12069:SF0">
    <property type="entry name" value="DNA-DIRECTED RNA POLYMERASE III SUBUNIT RPC5"/>
    <property type="match status" value="1"/>
</dbReference>
<evidence type="ECO:0000313" key="3">
    <source>
        <dbReference type="Proteomes" id="UP000054485"/>
    </source>
</evidence>
<dbReference type="AlphaFoldDB" id="A0A0D0BC17"/>
<dbReference type="HOGENOM" id="CLU_055683_1_0_1"/>
<organism evidence="2 3">
    <name type="scientific">Suillus luteus UH-Slu-Lm8-n1</name>
    <dbReference type="NCBI Taxonomy" id="930992"/>
    <lineage>
        <taxon>Eukaryota</taxon>
        <taxon>Fungi</taxon>
        <taxon>Dikarya</taxon>
        <taxon>Basidiomycota</taxon>
        <taxon>Agaricomycotina</taxon>
        <taxon>Agaricomycetes</taxon>
        <taxon>Agaricomycetidae</taxon>
        <taxon>Boletales</taxon>
        <taxon>Suillineae</taxon>
        <taxon>Suillaceae</taxon>
        <taxon>Suillus</taxon>
    </lineage>
</organism>
<accession>A0A0D0BC17</accession>
<evidence type="ECO:0000256" key="1">
    <source>
        <dbReference type="SAM" id="MobiDB-lite"/>
    </source>
</evidence>
<sequence>MDDDELISVLPIHYSNSLTPNVHIHQFPLLSRPLQTPPAAALSGKRIRARIKPVTRRLEIHVPVDPRPEVWNGERSKELGAARQEDDREKNQDVGKMKLREGEEPRLTEVRMRSEPIPQEGAYMLGVVRNGQLHLQPISETHQFRPTLTYLDIMSRKSRRSRGNAGSDEDSDDGPPPDPDEPPPVQIASKKEKKPLEVKEVQVSARKAGDDKGNLQGGLSAVRREMLLAIRAEEDEVWEDLDFCDGETVEGQEVFEAVFSQNEEHLECQSDITAFLKGIKGL</sequence>
<name>A0A0D0BC17_9AGAM</name>